<feature type="transmembrane region" description="Helical" evidence="5">
    <location>
        <begin position="176"/>
        <end position="200"/>
    </location>
</feature>
<dbReference type="Pfam" id="PF00002">
    <property type="entry name" value="7tm_2"/>
    <property type="match status" value="1"/>
</dbReference>
<dbReference type="GO" id="GO:0004930">
    <property type="term" value="F:G protein-coupled receptor activity"/>
    <property type="evidence" value="ECO:0007669"/>
    <property type="project" value="InterPro"/>
</dbReference>
<dbReference type="SUPFAM" id="SSF81321">
    <property type="entry name" value="Family A G protein-coupled receptor-like"/>
    <property type="match status" value="1"/>
</dbReference>
<dbReference type="Proteomes" id="UP000225706">
    <property type="component" value="Unassembled WGS sequence"/>
</dbReference>
<comment type="subcellular location">
    <subcellularLocation>
        <location evidence="1">Membrane</location>
        <topology evidence="1">Multi-pass membrane protein</topology>
    </subcellularLocation>
</comment>
<dbReference type="GO" id="GO:0005886">
    <property type="term" value="C:plasma membrane"/>
    <property type="evidence" value="ECO:0007669"/>
    <property type="project" value="TreeGrafter"/>
</dbReference>
<accession>A0A2B4T216</accession>
<feature type="transmembrane region" description="Helical" evidence="5">
    <location>
        <begin position="92"/>
        <end position="114"/>
    </location>
</feature>
<dbReference type="EMBL" id="LSMT01000003">
    <property type="protein sequence ID" value="PFX34665.1"/>
    <property type="molecule type" value="Genomic_DNA"/>
</dbReference>
<feature type="transmembrane region" description="Helical" evidence="5">
    <location>
        <begin position="126"/>
        <end position="149"/>
    </location>
</feature>
<dbReference type="OrthoDB" id="100006at2759"/>
<dbReference type="AlphaFoldDB" id="A0A2B4T216"/>
<keyword evidence="3 5" id="KW-1133">Transmembrane helix</keyword>
<keyword evidence="4 5" id="KW-0472">Membrane</keyword>
<name>A0A2B4T216_STYPI</name>
<feature type="transmembrane region" description="Helical" evidence="5">
    <location>
        <begin position="25"/>
        <end position="46"/>
    </location>
</feature>
<dbReference type="InterPro" id="IPR000832">
    <property type="entry name" value="GPCR_2_secretin-like"/>
</dbReference>
<dbReference type="PRINTS" id="PR00249">
    <property type="entry name" value="GPCRSECRETIN"/>
</dbReference>
<feature type="transmembrane region" description="Helical" evidence="5">
    <location>
        <begin position="58"/>
        <end position="80"/>
    </location>
</feature>
<dbReference type="GO" id="GO:0007189">
    <property type="term" value="P:adenylate cyclase-activating G protein-coupled receptor signaling pathway"/>
    <property type="evidence" value="ECO:0007669"/>
    <property type="project" value="TreeGrafter"/>
</dbReference>
<feature type="transmembrane region" description="Helical" evidence="5">
    <location>
        <begin position="231"/>
        <end position="255"/>
    </location>
</feature>
<feature type="transmembrane region" description="Helical" evidence="5">
    <location>
        <begin position="267"/>
        <end position="290"/>
    </location>
</feature>
<dbReference type="InterPro" id="IPR017981">
    <property type="entry name" value="GPCR_2-like_7TM"/>
</dbReference>
<feature type="domain" description="G-protein coupled receptors family 2 profile 2" evidence="6">
    <location>
        <begin position="23"/>
        <end position="291"/>
    </location>
</feature>
<evidence type="ECO:0000313" key="7">
    <source>
        <dbReference type="EMBL" id="PFX34665.1"/>
    </source>
</evidence>
<reference evidence="8" key="1">
    <citation type="journal article" date="2017" name="bioRxiv">
        <title>Comparative analysis of the genomes of Stylophora pistillata and Acropora digitifera provides evidence for extensive differences between species of corals.</title>
        <authorList>
            <person name="Voolstra C.R."/>
            <person name="Li Y."/>
            <person name="Liew Y.J."/>
            <person name="Baumgarten S."/>
            <person name="Zoccola D."/>
            <person name="Flot J.-F."/>
            <person name="Tambutte S."/>
            <person name="Allemand D."/>
            <person name="Aranda M."/>
        </authorList>
    </citation>
    <scope>NUCLEOTIDE SEQUENCE [LARGE SCALE GENOMIC DNA]</scope>
</reference>
<protein>
    <submittedName>
        <fullName evidence="7">Putative G-protein coupled receptor 157</fullName>
    </submittedName>
</protein>
<keyword evidence="7" id="KW-0675">Receptor</keyword>
<organism evidence="7 8">
    <name type="scientific">Stylophora pistillata</name>
    <name type="common">Smooth cauliflower coral</name>
    <dbReference type="NCBI Taxonomy" id="50429"/>
    <lineage>
        <taxon>Eukaryota</taxon>
        <taxon>Metazoa</taxon>
        <taxon>Cnidaria</taxon>
        <taxon>Anthozoa</taxon>
        <taxon>Hexacorallia</taxon>
        <taxon>Scleractinia</taxon>
        <taxon>Astrocoeniina</taxon>
        <taxon>Pocilloporidae</taxon>
        <taxon>Stylophora</taxon>
    </lineage>
</organism>
<dbReference type="PANTHER" id="PTHR23112:SF47">
    <property type="entry name" value="G-PROTEIN COUPLED RECEPTOR 157"/>
    <property type="match status" value="1"/>
</dbReference>
<comment type="caution">
    <text evidence="7">The sequence shown here is derived from an EMBL/GenBank/DDBJ whole genome shotgun (WGS) entry which is preliminary data.</text>
</comment>
<keyword evidence="8" id="KW-1185">Reference proteome</keyword>
<evidence type="ECO:0000256" key="1">
    <source>
        <dbReference type="ARBA" id="ARBA00004141"/>
    </source>
</evidence>
<evidence type="ECO:0000313" key="8">
    <source>
        <dbReference type="Proteomes" id="UP000225706"/>
    </source>
</evidence>
<dbReference type="PROSITE" id="PS50261">
    <property type="entry name" value="G_PROTEIN_RECEP_F2_4"/>
    <property type="match status" value="1"/>
</dbReference>
<keyword evidence="2 5" id="KW-0812">Transmembrane</keyword>
<dbReference type="PANTHER" id="PTHR23112">
    <property type="entry name" value="G PROTEIN-COUPLED RECEPTOR 157-RELATED"/>
    <property type="match status" value="1"/>
</dbReference>
<evidence type="ECO:0000256" key="3">
    <source>
        <dbReference type="ARBA" id="ARBA00022989"/>
    </source>
</evidence>
<evidence type="ECO:0000256" key="5">
    <source>
        <dbReference type="SAM" id="Phobius"/>
    </source>
</evidence>
<dbReference type="GO" id="GO:0007166">
    <property type="term" value="P:cell surface receptor signaling pathway"/>
    <property type="evidence" value="ECO:0007669"/>
    <property type="project" value="InterPro"/>
</dbReference>
<proteinExistence type="predicted"/>
<evidence type="ECO:0000259" key="6">
    <source>
        <dbReference type="PROSITE" id="PS50261"/>
    </source>
</evidence>
<dbReference type="Gene3D" id="1.20.1070.10">
    <property type="entry name" value="Rhodopsin 7-helix transmembrane proteins"/>
    <property type="match status" value="1"/>
</dbReference>
<evidence type="ECO:0000256" key="2">
    <source>
        <dbReference type="ARBA" id="ARBA00022692"/>
    </source>
</evidence>
<dbReference type="STRING" id="50429.A0A2B4T216"/>
<gene>
    <name evidence="7" type="primary">Gpr157</name>
    <name evidence="7" type="ORF">AWC38_SpisGene461</name>
</gene>
<evidence type="ECO:0000256" key="4">
    <source>
        <dbReference type="ARBA" id="ARBA00023136"/>
    </source>
</evidence>
<sequence>MFFETKATVATTIYDTVAAGEVNKALTTISASFSLLGTFLIIATFVAWKDFRSKSRRILVYISIADFFIAGGNLLGVWLVDENSNACKAQSFISTCASLWSFFWTVFLGLYMYTAVASKQGNKADVMVKFFHVIGWGVPLVIVSVALGLGKLGKENVDSAGWCWIDGRLKQEEKKIWMFITGKAWEISAYFLCSIFYLMLKCRIRKEIYDNKKQFASPESKEAAIKAEKRLMLVPVTFILVRIWGTLRFILYTFAGVHSLNTTYGIVFLYLQGIGDSSQGFANFLLFCFFTEKFQSHLSQSIQKFSLSCRRSFTSSSMVELQISSKLSSSIQETDETSYLLAKPDIRQGP</sequence>